<feature type="region of interest" description="Disordered" evidence="10">
    <location>
        <begin position="62"/>
        <end position="129"/>
    </location>
</feature>
<evidence type="ECO:0000256" key="8">
    <source>
        <dbReference type="ARBA" id="ARBA00031329"/>
    </source>
</evidence>
<evidence type="ECO:0000313" key="13">
    <source>
        <dbReference type="EMBL" id="CAB9510747.1"/>
    </source>
</evidence>
<gene>
    <name evidence="13" type="ORF">SEMRO_450_G145620.1</name>
</gene>
<accession>A0A9N8HFE0</accession>
<evidence type="ECO:0000256" key="6">
    <source>
        <dbReference type="ARBA" id="ARBA00022909"/>
    </source>
</evidence>
<feature type="domain" description="Glutamine amidotransferase" evidence="11">
    <location>
        <begin position="148"/>
        <end position="362"/>
    </location>
</feature>
<comment type="similarity">
    <text evidence="3">In the C-terminal section; belongs to the anthranilate synthase component I family.</text>
</comment>
<feature type="compositionally biased region" description="Basic and acidic residues" evidence="10">
    <location>
        <begin position="109"/>
        <end position="120"/>
    </location>
</feature>
<dbReference type="OrthoDB" id="64220at2759"/>
<dbReference type="PRINTS" id="PR00099">
    <property type="entry name" value="CPSGATASE"/>
</dbReference>
<feature type="compositionally biased region" description="Basic and acidic residues" evidence="10">
    <location>
        <begin position="62"/>
        <end position="73"/>
    </location>
</feature>
<evidence type="ECO:0000256" key="3">
    <source>
        <dbReference type="ARBA" id="ARBA00005970"/>
    </source>
</evidence>
<protein>
    <recommendedName>
        <fullName evidence="4">aminodeoxychorismate synthase</fullName>
        <ecNumber evidence="4">2.6.1.85</ecNumber>
    </recommendedName>
    <alternativeName>
        <fullName evidence="8">Para-aminobenzoate synthase</fullName>
    </alternativeName>
    <alternativeName>
        <fullName evidence="9">p-aminobenzoic acid synthase</fullName>
    </alternativeName>
</protein>
<keyword evidence="6" id="KW-0289">Folate biosynthesis</keyword>
<dbReference type="InterPro" id="IPR029062">
    <property type="entry name" value="Class_I_gatase-like"/>
</dbReference>
<feature type="compositionally biased region" description="Basic and acidic residues" evidence="10">
    <location>
        <begin position="618"/>
        <end position="634"/>
    </location>
</feature>
<feature type="region of interest" description="Disordered" evidence="10">
    <location>
        <begin position="721"/>
        <end position="743"/>
    </location>
</feature>
<dbReference type="InterPro" id="IPR017926">
    <property type="entry name" value="GATASE"/>
</dbReference>
<evidence type="ECO:0000256" key="5">
    <source>
        <dbReference type="ARBA" id="ARBA00022679"/>
    </source>
</evidence>
<dbReference type="Pfam" id="PF00425">
    <property type="entry name" value="Chorismate_bind"/>
    <property type="match status" value="1"/>
</dbReference>
<evidence type="ECO:0000256" key="10">
    <source>
        <dbReference type="SAM" id="MobiDB-lite"/>
    </source>
</evidence>
<dbReference type="PROSITE" id="PS51273">
    <property type="entry name" value="GATASE_TYPE_1"/>
    <property type="match status" value="1"/>
</dbReference>
<dbReference type="GO" id="GO:0046820">
    <property type="term" value="F:4-amino-4-deoxychorismate synthase activity"/>
    <property type="evidence" value="ECO:0007669"/>
    <property type="project" value="UniProtKB-EC"/>
</dbReference>
<keyword evidence="7" id="KW-0315">Glutamine amidotransferase</keyword>
<dbReference type="AlphaFoldDB" id="A0A9N8HFE0"/>
<evidence type="ECO:0000313" key="14">
    <source>
        <dbReference type="Proteomes" id="UP001153069"/>
    </source>
</evidence>
<dbReference type="CDD" id="cd01743">
    <property type="entry name" value="GATase1_Anthranilate_Synthase"/>
    <property type="match status" value="1"/>
</dbReference>
<dbReference type="PANTHER" id="PTHR11236:SF18">
    <property type="entry name" value="AMINODEOXYCHORISMATE SYNTHASE"/>
    <property type="match status" value="1"/>
</dbReference>
<feature type="region of interest" description="Disordered" evidence="10">
    <location>
        <begin position="374"/>
        <end position="440"/>
    </location>
</feature>
<dbReference type="SUPFAM" id="SSF56322">
    <property type="entry name" value="ADC synthase"/>
    <property type="match status" value="1"/>
</dbReference>
<evidence type="ECO:0000259" key="12">
    <source>
        <dbReference type="Pfam" id="PF00425"/>
    </source>
</evidence>
<organism evidence="13 14">
    <name type="scientific">Seminavis robusta</name>
    <dbReference type="NCBI Taxonomy" id="568900"/>
    <lineage>
        <taxon>Eukaryota</taxon>
        <taxon>Sar</taxon>
        <taxon>Stramenopiles</taxon>
        <taxon>Ochrophyta</taxon>
        <taxon>Bacillariophyta</taxon>
        <taxon>Bacillariophyceae</taxon>
        <taxon>Bacillariophycidae</taxon>
        <taxon>Naviculales</taxon>
        <taxon>Naviculaceae</taxon>
        <taxon>Seminavis</taxon>
    </lineage>
</organism>
<name>A0A9N8HFE0_9STRA</name>
<comment type="catalytic activity">
    <reaction evidence="1">
        <text>chorismate + L-glutamine = 4-amino-4-deoxychorismate + L-glutamate</text>
        <dbReference type="Rhea" id="RHEA:11672"/>
        <dbReference type="ChEBI" id="CHEBI:29748"/>
        <dbReference type="ChEBI" id="CHEBI:29985"/>
        <dbReference type="ChEBI" id="CHEBI:58359"/>
        <dbReference type="ChEBI" id="CHEBI:58406"/>
        <dbReference type="EC" id="2.6.1.85"/>
    </reaction>
</comment>
<sequence>MMEPRNRHHKGTKGGIRVWRRLHVCLLGSWAIPSCFGFLRSFPTFAHSGYKRPIQNLYTEFDNHDPHGTDKNRPWPANTTATTATLPSRPRKGVSGTDTPNSCSKRLYVSRETKSSDPKTRTTTMTKHFETRRKPNNHLSQKYNLQLLLIDHYDSFTYNLFDLLAQLCEKPPIVLAKDAFEDWSDVVQMYSDIHIDGVILSPGPGTPTHPEDIGTLSPSIIENNPDLPILGVCLGHQIMGHVYGAKVDLCGPVHGQVRTIEQELQYTTTRKKDDEVQNSDSTTTEVMDLLWKNIPSRFNVTRYHSLSVSLTDDAPLRPTAFSSDQDRVLMGMSHMEYPHYGVQFHPESIGSQYGFQLLKNFCDIAVRQRRRLAKTRQVNGNSQSTVDGHVNGGSSGSNHQQQYRRIQHAPIRPNGHDRRTQSPNHRTNESPTAAGTRVNGVKEDATVGKSKYKVYVHRVDTTSNDASPLQVFEEFLRTEPYSVWLDTSRGIQSNPCTAGSGSATSSAPQSYASILGAGNRPIEYFGKEYGERYQGLFRRNDAGQQVKLAHKDIFSFLQEEHAYATDHVEMVSFQNDGSVHLSSSVPDDGHSLPFDFRGGHVGYLGYEVRHDSEKFLEEQEQGARAKWKPSEDSLRSPPPPKSKQQSKERVPTAAFLFLDKSWVYDHTNKEWYLIGLVDQHEDASGRDLNARTESTMQWMMSTARRMQSMSAEPEHQKYIANVNGGHDSDLSDSKRLPPSVDFSPNRSRDCYNQNFADCQEQIRLGESYELCLTNQLEAQVAVLDQASSPLDLYKILRRRNPAPFSAFLNWNTASRGDGTNDKDESSSMAICCSSPERFVSIKRKRKTLDNGSDRSEMELQVEAKPIKGTCARVQPVDPATGFSATEAAEDMQRALDLKSSIKNQAENLMIVDLLRNDLSRVCEVGSVHVSNLMDIESYATVHQMVSTIRGRLDPAKANAIDILKATFPGGSMTGAPKIRSMEILERLEEGVSRGPYSGCLGYISMNGSMDMNIVIRSAVLQPTVTSKPPLSGALQPSSVDERQWKVSIGAGGAITALSESTDEYEEMILKASAVIRAVEEWAGVPQGDAVLRLSKQKTTEPN</sequence>
<dbReference type="InterPro" id="IPR019999">
    <property type="entry name" value="Anth_synth_I-like"/>
</dbReference>
<dbReference type="Pfam" id="PF00117">
    <property type="entry name" value="GATase"/>
    <property type="match status" value="1"/>
</dbReference>
<dbReference type="GO" id="GO:0046656">
    <property type="term" value="P:folic acid biosynthetic process"/>
    <property type="evidence" value="ECO:0007669"/>
    <property type="project" value="UniProtKB-KW"/>
</dbReference>
<dbReference type="InterPro" id="IPR015890">
    <property type="entry name" value="Chorismate_C"/>
</dbReference>
<reference evidence="13" key="1">
    <citation type="submission" date="2020-06" db="EMBL/GenBank/DDBJ databases">
        <authorList>
            <consortium name="Plant Systems Biology data submission"/>
        </authorList>
    </citation>
    <scope>NUCLEOTIDE SEQUENCE</scope>
    <source>
        <strain evidence="13">D6</strain>
    </source>
</reference>
<dbReference type="Gene3D" id="3.60.120.10">
    <property type="entry name" value="Anthranilate synthase"/>
    <property type="match status" value="1"/>
</dbReference>
<dbReference type="EMBL" id="CAICTM010000449">
    <property type="protein sequence ID" value="CAB9510747.1"/>
    <property type="molecule type" value="Genomic_DNA"/>
</dbReference>
<feature type="region of interest" description="Disordered" evidence="10">
    <location>
        <begin position="618"/>
        <end position="649"/>
    </location>
</feature>
<dbReference type="InterPro" id="IPR006221">
    <property type="entry name" value="TrpG/PapA_dom"/>
</dbReference>
<dbReference type="PANTHER" id="PTHR11236">
    <property type="entry name" value="AMINOBENZOATE/ANTHRANILATE SYNTHASE"/>
    <property type="match status" value="1"/>
</dbReference>
<keyword evidence="14" id="KW-1185">Reference proteome</keyword>
<comment type="caution">
    <text evidence="13">The sequence shown here is derived from an EMBL/GenBank/DDBJ whole genome shotgun (WGS) entry which is preliminary data.</text>
</comment>
<dbReference type="PRINTS" id="PR00095">
    <property type="entry name" value="ANTSNTHASEI"/>
</dbReference>
<dbReference type="EC" id="2.6.1.85" evidence="4"/>
<feature type="compositionally biased region" description="Polar residues" evidence="10">
    <location>
        <begin position="376"/>
        <end position="386"/>
    </location>
</feature>
<evidence type="ECO:0000256" key="4">
    <source>
        <dbReference type="ARBA" id="ARBA00013139"/>
    </source>
</evidence>
<evidence type="ECO:0000256" key="9">
    <source>
        <dbReference type="ARBA" id="ARBA00031904"/>
    </source>
</evidence>
<keyword evidence="5" id="KW-0808">Transferase</keyword>
<evidence type="ECO:0000256" key="1">
    <source>
        <dbReference type="ARBA" id="ARBA00001000"/>
    </source>
</evidence>
<dbReference type="SUPFAM" id="SSF52317">
    <property type="entry name" value="Class I glutamine amidotransferase-like"/>
    <property type="match status" value="1"/>
</dbReference>
<dbReference type="GO" id="GO:0005737">
    <property type="term" value="C:cytoplasm"/>
    <property type="evidence" value="ECO:0007669"/>
    <property type="project" value="TreeGrafter"/>
</dbReference>
<dbReference type="Gene3D" id="3.40.50.880">
    <property type="match status" value="1"/>
</dbReference>
<evidence type="ECO:0000259" key="11">
    <source>
        <dbReference type="Pfam" id="PF00117"/>
    </source>
</evidence>
<evidence type="ECO:0000256" key="2">
    <source>
        <dbReference type="ARBA" id="ARBA00005009"/>
    </source>
</evidence>
<feature type="compositionally biased region" description="Basic and acidic residues" evidence="10">
    <location>
        <begin position="726"/>
        <end position="735"/>
    </location>
</feature>
<feature type="domain" description="Chorismate-utilising enzyme C-terminal" evidence="12">
    <location>
        <begin position="749"/>
        <end position="1070"/>
    </location>
</feature>
<dbReference type="GO" id="GO:0000162">
    <property type="term" value="P:L-tryptophan biosynthetic process"/>
    <property type="evidence" value="ECO:0007669"/>
    <property type="project" value="TreeGrafter"/>
</dbReference>
<proteinExistence type="inferred from homology"/>
<dbReference type="GO" id="GO:0008153">
    <property type="term" value="P:4-aminobenzoate biosynthetic process"/>
    <property type="evidence" value="ECO:0007669"/>
    <property type="project" value="TreeGrafter"/>
</dbReference>
<dbReference type="Proteomes" id="UP001153069">
    <property type="component" value="Unassembled WGS sequence"/>
</dbReference>
<comment type="pathway">
    <text evidence="2">Cofactor biosynthesis; tetrahydrofolate biosynthesis; 4-aminobenzoate from chorismate: step 1/2.</text>
</comment>
<evidence type="ECO:0000256" key="7">
    <source>
        <dbReference type="ARBA" id="ARBA00022962"/>
    </source>
</evidence>
<dbReference type="InterPro" id="IPR005801">
    <property type="entry name" value="ADC_synthase"/>
</dbReference>
<feature type="compositionally biased region" description="Polar residues" evidence="10">
    <location>
        <begin position="421"/>
        <end position="433"/>
    </location>
</feature>